<feature type="domain" description="GST C-terminal" evidence="2">
    <location>
        <begin position="98"/>
        <end position="223"/>
    </location>
</feature>
<dbReference type="InterPro" id="IPR010987">
    <property type="entry name" value="Glutathione-S-Trfase_C-like"/>
</dbReference>
<dbReference type="Proteomes" id="UP001497623">
    <property type="component" value="Unassembled WGS sequence"/>
</dbReference>
<dbReference type="PROSITE" id="PS50405">
    <property type="entry name" value="GST_CTER"/>
    <property type="match status" value="1"/>
</dbReference>
<dbReference type="GO" id="GO:0006749">
    <property type="term" value="P:glutathione metabolic process"/>
    <property type="evidence" value="ECO:0007669"/>
    <property type="project" value="TreeGrafter"/>
</dbReference>
<reference evidence="3 4" key="1">
    <citation type="submission" date="2024-05" db="EMBL/GenBank/DDBJ databases">
        <authorList>
            <person name="Wallberg A."/>
        </authorList>
    </citation>
    <scope>NUCLEOTIDE SEQUENCE [LARGE SCALE GENOMIC DNA]</scope>
</reference>
<dbReference type="PROSITE" id="PS50404">
    <property type="entry name" value="GST_NTER"/>
    <property type="match status" value="1"/>
</dbReference>
<dbReference type="InterPro" id="IPR036282">
    <property type="entry name" value="Glutathione-S-Trfase_C_sf"/>
</dbReference>
<gene>
    <name evidence="3" type="ORF">MNOR_LOCUS31101</name>
</gene>
<organism evidence="3 4">
    <name type="scientific">Meganyctiphanes norvegica</name>
    <name type="common">Northern krill</name>
    <name type="synonym">Thysanopoda norvegica</name>
    <dbReference type="NCBI Taxonomy" id="48144"/>
    <lineage>
        <taxon>Eukaryota</taxon>
        <taxon>Metazoa</taxon>
        <taxon>Ecdysozoa</taxon>
        <taxon>Arthropoda</taxon>
        <taxon>Crustacea</taxon>
        <taxon>Multicrustacea</taxon>
        <taxon>Malacostraca</taxon>
        <taxon>Eumalacostraca</taxon>
        <taxon>Eucarida</taxon>
        <taxon>Euphausiacea</taxon>
        <taxon>Euphausiidae</taxon>
        <taxon>Meganyctiphanes</taxon>
    </lineage>
</organism>
<name>A0AAV2RYU9_MEGNR</name>
<dbReference type="SUPFAM" id="SSF52833">
    <property type="entry name" value="Thioredoxin-like"/>
    <property type="match status" value="1"/>
</dbReference>
<evidence type="ECO:0000259" key="2">
    <source>
        <dbReference type="PROSITE" id="PS50405"/>
    </source>
</evidence>
<dbReference type="Pfam" id="PF14497">
    <property type="entry name" value="GST_C_3"/>
    <property type="match status" value="1"/>
</dbReference>
<dbReference type="InterPro" id="IPR050213">
    <property type="entry name" value="GST_superfamily"/>
</dbReference>
<dbReference type="SFLD" id="SFLDS00019">
    <property type="entry name" value="Glutathione_Transferase_(cytos"/>
    <property type="match status" value="1"/>
</dbReference>
<evidence type="ECO:0000313" key="3">
    <source>
        <dbReference type="EMBL" id="CAL4152888.1"/>
    </source>
</evidence>
<evidence type="ECO:0000313" key="4">
    <source>
        <dbReference type="Proteomes" id="UP001497623"/>
    </source>
</evidence>
<dbReference type="InterPro" id="IPR036249">
    <property type="entry name" value="Thioredoxin-like_sf"/>
</dbReference>
<dbReference type="Gene3D" id="1.20.1050.10">
    <property type="match status" value="1"/>
</dbReference>
<proteinExistence type="predicted"/>
<evidence type="ECO:0008006" key="5">
    <source>
        <dbReference type="Google" id="ProtNLM"/>
    </source>
</evidence>
<dbReference type="AlphaFoldDB" id="A0AAV2RYU9"/>
<feature type="non-terminal residue" evidence="3">
    <location>
        <position position="1"/>
    </location>
</feature>
<dbReference type="EMBL" id="CAXKWB010039305">
    <property type="protein sequence ID" value="CAL4152888.1"/>
    <property type="molecule type" value="Genomic_DNA"/>
</dbReference>
<dbReference type="Gene3D" id="3.40.30.10">
    <property type="entry name" value="Glutaredoxin"/>
    <property type="match status" value="1"/>
</dbReference>
<dbReference type="InterPro" id="IPR004045">
    <property type="entry name" value="Glutathione_S-Trfase_N"/>
</dbReference>
<dbReference type="SUPFAM" id="SSF47616">
    <property type="entry name" value="GST C-terminal domain-like"/>
    <property type="match status" value="1"/>
</dbReference>
<evidence type="ECO:0000259" key="1">
    <source>
        <dbReference type="PROSITE" id="PS50404"/>
    </source>
</evidence>
<comment type="caution">
    <text evidence="3">The sequence shown here is derived from an EMBL/GenBank/DDBJ whole genome shotgun (WGS) entry which is preliminary data.</text>
</comment>
<accession>A0AAV2RYU9</accession>
<feature type="domain" description="GST N-terminal" evidence="1">
    <location>
        <begin position="17"/>
        <end position="96"/>
    </location>
</feature>
<protein>
    <recommendedName>
        <fullName evidence="5">Glutathione S-transferase</fullName>
    </recommendedName>
</protein>
<keyword evidence="4" id="KW-1185">Reference proteome</keyword>
<dbReference type="InterPro" id="IPR004046">
    <property type="entry name" value="GST_C"/>
</dbReference>
<dbReference type="PANTHER" id="PTHR11571">
    <property type="entry name" value="GLUTATHIONE S-TRANSFERASE"/>
    <property type="match status" value="1"/>
</dbReference>
<sequence>VIVEGSTSTHLFRLVKMAYHLQYMSLRARGEPVRWVLQAVGADYTEETVDVLTEWSQRKKDFEWEVNPVLVIGGKDKLHQTTVICRYLGEKHGLCSSDAWTKTRQQECIEAMHDISGYIGGALQERIMQNEANMKAKMITAAERTNLVIGNIEKRISPEGWVLSPKMTWVDVFLAAYLDLLELYNLFSPDVCTACPKMMNLLETVRKVPAVAKRIKQRPDWHMFENPTGLN</sequence>
<dbReference type="InterPro" id="IPR040079">
    <property type="entry name" value="Glutathione_S-Trfase"/>
</dbReference>
<dbReference type="Pfam" id="PF02798">
    <property type="entry name" value="GST_N"/>
    <property type="match status" value="1"/>
</dbReference>
<dbReference type="GO" id="GO:0004364">
    <property type="term" value="F:glutathione transferase activity"/>
    <property type="evidence" value="ECO:0007669"/>
    <property type="project" value="TreeGrafter"/>
</dbReference>